<dbReference type="AlphaFoldDB" id="A0AAD4XD12"/>
<evidence type="ECO:0000313" key="3">
    <source>
        <dbReference type="EMBL" id="KAI3895922.1"/>
    </source>
</evidence>
<accession>A0AAD4XD12</accession>
<dbReference type="SUPFAM" id="SSF54106">
    <property type="entry name" value="LysM domain"/>
    <property type="match status" value="1"/>
</dbReference>
<dbReference type="Proteomes" id="UP001202328">
    <property type="component" value="Unassembled WGS sequence"/>
</dbReference>
<keyword evidence="4" id="KW-1185">Reference proteome</keyword>
<dbReference type="Gene3D" id="3.10.350.10">
    <property type="entry name" value="LysM domain"/>
    <property type="match status" value="1"/>
</dbReference>
<protein>
    <recommendedName>
        <fullName evidence="2">LysM domain-containing protein</fullName>
    </recommendedName>
</protein>
<feature type="signal peptide" evidence="1">
    <location>
        <begin position="1"/>
        <end position="23"/>
    </location>
</feature>
<dbReference type="Pfam" id="PF01476">
    <property type="entry name" value="LysM"/>
    <property type="match status" value="1"/>
</dbReference>
<sequence>MMFHKFVCCILFLSVATFSSVKSQGFVCKSTTISKCKSVAGYVSPNATTLANIATLFGVTDFNSLLGVNNLPIDTPQSKSVAAKETVKIPFTCSCNNGTGISDRSPVYTVKPGDGLDHIARNIFSLLVTYQEIAAVNNISDTNKIVVVQSLRIPLPCSCDDVDEIQVVHYAHVVPPKGTLEMIVDEFGATEESLLKLNNLTDAKELKAESVLDVSLRACTSMVSNASSDYPLLLSDGTYTYTANNCIKCTCDLNNQNWNSFPKPDVWTLYCEPSSPEEVKVQNWQQCPRSSCTNVYGTPLGKQFIEGGEQACPKYCAYTGYNNQSRNISTTVANVSACTVSPWVPSGSSKMSLQHWNFLWLTMSLGLVLYNALI</sequence>
<keyword evidence="1" id="KW-0732">Signal</keyword>
<dbReference type="CDD" id="cd00118">
    <property type="entry name" value="LysM"/>
    <property type="match status" value="1"/>
</dbReference>
<reference evidence="3" key="1">
    <citation type="submission" date="2022-04" db="EMBL/GenBank/DDBJ databases">
        <title>A functionally conserved STORR gene fusion in Papaver species that diverged 16.8 million years ago.</title>
        <authorList>
            <person name="Catania T."/>
        </authorList>
    </citation>
    <scope>NUCLEOTIDE SEQUENCE</scope>
    <source>
        <strain evidence="3">S-188037</strain>
    </source>
</reference>
<gene>
    <name evidence="3" type="ORF">MKW98_025713</name>
</gene>
<organism evidence="3 4">
    <name type="scientific">Papaver atlanticum</name>
    <dbReference type="NCBI Taxonomy" id="357466"/>
    <lineage>
        <taxon>Eukaryota</taxon>
        <taxon>Viridiplantae</taxon>
        <taxon>Streptophyta</taxon>
        <taxon>Embryophyta</taxon>
        <taxon>Tracheophyta</taxon>
        <taxon>Spermatophyta</taxon>
        <taxon>Magnoliopsida</taxon>
        <taxon>Ranunculales</taxon>
        <taxon>Papaveraceae</taxon>
        <taxon>Papaveroideae</taxon>
        <taxon>Papaver</taxon>
    </lineage>
</organism>
<dbReference type="PANTHER" id="PTHR33734:SF11">
    <property type="entry name" value="LYSM DOMAIN-CONTAINING GPI-ANCHORED PROTEIN 2"/>
    <property type="match status" value="1"/>
</dbReference>
<dbReference type="InterPro" id="IPR018392">
    <property type="entry name" value="LysM"/>
</dbReference>
<evidence type="ECO:0000256" key="1">
    <source>
        <dbReference type="SAM" id="SignalP"/>
    </source>
</evidence>
<feature type="domain" description="LysM" evidence="2">
    <location>
        <begin position="106"/>
        <end position="153"/>
    </location>
</feature>
<dbReference type="PANTHER" id="PTHR33734">
    <property type="entry name" value="LYSM DOMAIN-CONTAINING GPI-ANCHORED PROTEIN 2"/>
    <property type="match status" value="1"/>
</dbReference>
<dbReference type="InterPro" id="IPR036779">
    <property type="entry name" value="LysM_dom_sf"/>
</dbReference>
<dbReference type="EMBL" id="JAJJMB010011896">
    <property type="protein sequence ID" value="KAI3895922.1"/>
    <property type="molecule type" value="Genomic_DNA"/>
</dbReference>
<feature type="chain" id="PRO_5042092782" description="LysM domain-containing protein" evidence="1">
    <location>
        <begin position="24"/>
        <end position="374"/>
    </location>
</feature>
<evidence type="ECO:0000313" key="4">
    <source>
        <dbReference type="Proteomes" id="UP001202328"/>
    </source>
</evidence>
<proteinExistence type="predicted"/>
<comment type="caution">
    <text evidence="3">The sequence shown here is derived from an EMBL/GenBank/DDBJ whole genome shotgun (WGS) entry which is preliminary data.</text>
</comment>
<evidence type="ECO:0000259" key="2">
    <source>
        <dbReference type="PROSITE" id="PS51782"/>
    </source>
</evidence>
<dbReference type="PROSITE" id="PS51782">
    <property type="entry name" value="LYSM"/>
    <property type="match status" value="2"/>
</dbReference>
<dbReference type="SMART" id="SM00257">
    <property type="entry name" value="LysM"/>
    <property type="match status" value="2"/>
</dbReference>
<name>A0AAD4XD12_9MAGN</name>
<feature type="domain" description="LysM" evidence="2">
    <location>
        <begin position="170"/>
        <end position="214"/>
    </location>
</feature>